<dbReference type="AlphaFoldDB" id="A0AAE1DRW9"/>
<sequence>MLAGSMSAPVRMIVNDEHLVKETTSLMNSALLDLTEGVRNKDLWDMTVLCWPAARTPVVVIITPEEGAANSV</sequence>
<name>A0AAE1DRW9_9GAST</name>
<accession>A0AAE1DRW9</accession>
<evidence type="ECO:0000313" key="2">
    <source>
        <dbReference type="Proteomes" id="UP001283361"/>
    </source>
</evidence>
<reference evidence="1" key="1">
    <citation type="journal article" date="2023" name="G3 (Bethesda)">
        <title>A reference genome for the long-term kleptoplast-retaining sea slug Elysia crispata morphotype clarki.</title>
        <authorList>
            <person name="Eastman K.E."/>
            <person name="Pendleton A.L."/>
            <person name="Shaikh M.A."/>
            <person name="Suttiyut T."/>
            <person name="Ogas R."/>
            <person name="Tomko P."/>
            <person name="Gavelis G."/>
            <person name="Widhalm J.R."/>
            <person name="Wisecaver J.H."/>
        </authorList>
    </citation>
    <scope>NUCLEOTIDE SEQUENCE</scope>
    <source>
        <strain evidence="1">ECLA1</strain>
    </source>
</reference>
<evidence type="ECO:0000313" key="1">
    <source>
        <dbReference type="EMBL" id="KAK3780781.1"/>
    </source>
</evidence>
<organism evidence="1 2">
    <name type="scientific">Elysia crispata</name>
    <name type="common">lettuce slug</name>
    <dbReference type="NCBI Taxonomy" id="231223"/>
    <lineage>
        <taxon>Eukaryota</taxon>
        <taxon>Metazoa</taxon>
        <taxon>Spiralia</taxon>
        <taxon>Lophotrochozoa</taxon>
        <taxon>Mollusca</taxon>
        <taxon>Gastropoda</taxon>
        <taxon>Heterobranchia</taxon>
        <taxon>Euthyneura</taxon>
        <taxon>Panpulmonata</taxon>
        <taxon>Sacoglossa</taxon>
        <taxon>Placobranchoidea</taxon>
        <taxon>Plakobranchidae</taxon>
        <taxon>Elysia</taxon>
    </lineage>
</organism>
<dbReference type="Proteomes" id="UP001283361">
    <property type="component" value="Unassembled WGS sequence"/>
</dbReference>
<gene>
    <name evidence="1" type="ORF">RRG08_059426</name>
</gene>
<proteinExistence type="predicted"/>
<protein>
    <submittedName>
        <fullName evidence="1">Uncharacterized protein</fullName>
    </submittedName>
</protein>
<comment type="caution">
    <text evidence="1">The sequence shown here is derived from an EMBL/GenBank/DDBJ whole genome shotgun (WGS) entry which is preliminary data.</text>
</comment>
<keyword evidence="2" id="KW-1185">Reference proteome</keyword>
<dbReference type="EMBL" id="JAWDGP010002684">
    <property type="protein sequence ID" value="KAK3780781.1"/>
    <property type="molecule type" value="Genomic_DNA"/>
</dbReference>